<organism evidence="2 3">
    <name type="scientific">Peribacillus frigoritolerans</name>
    <dbReference type="NCBI Taxonomy" id="450367"/>
    <lineage>
        <taxon>Bacteria</taxon>
        <taxon>Bacillati</taxon>
        <taxon>Bacillota</taxon>
        <taxon>Bacilli</taxon>
        <taxon>Bacillales</taxon>
        <taxon>Bacillaceae</taxon>
        <taxon>Peribacillus</taxon>
    </lineage>
</organism>
<dbReference type="SMART" id="SM00287">
    <property type="entry name" value="SH3b"/>
    <property type="match status" value="2"/>
</dbReference>
<dbReference type="InterPro" id="IPR003646">
    <property type="entry name" value="SH3-like_bac-type"/>
</dbReference>
<evidence type="ECO:0000259" key="1">
    <source>
        <dbReference type="PROSITE" id="PS51781"/>
    </source>
</evidence>
<dbReference type="PROSITE" id="PS51781">
    <property type="entry name" value="SH3B"/>
    <property type="match status" value="2"/>
</dbReference>
<comment type="caution">
    <text evidence="2">The sequence shown here is derived from an EMBL/GenBank/DDBJ whole genome shotgun (WGS) entry which is preliminary data.</text>
</comment>
<reference evidence="2" key="1">
    <citation type="submission" date="2021-04" db="EMBL/GenBank/DDBJ databases">
        <title>Whole genome sequencing of Enterococci isolates from hospitalized patients.</title>
        <authorList>
            <person name="Ogoti B.M."/>
            <person name="Onyambu F.G."/>
        </authorList>
    </citation>
    <scope>NUCLEOTIDE SEQUENCE</scope>
    <source>
        <strain evidence="2">242</strain>
    </source>
</reference>
<gene>
    <name evidence="2" type="ORF">KEH51_22590</name>
</gene>
<dbReference type="Pfam" id="PF08239">
    <property type="entry name" value="SH3_3"/>
    <property type="match status" value="1"/>
</dbReference>
<dbReference type="EMBL" id="JAGTPW010000050">
    <property type="protein sequence ID" value="MBR8645774.1"/>
    <property type="molecule type" value="Genomic_DNA"/>
</dbReference>
<dbReference type="Gene3D" id="2.30.30.40">
    <property type="entry name" value="SH3 Domains"/>
    <property type="match status" value="2"/>
</dbReference>
<dbReference type="PANTHER" id="PTHR34408">
    <property type="entry name" value="FAMILY PROTEIN, PUTATIVE-RELATED"/>
    <property type="match status" value="1"/>
</dbReference>
<accession>A0A941FKJ1</accession>
<proteinExistence type="predicted"/>
<sequence length="121" mass="13188">MDRLNVRSEPSTSSAALGKLNKNTSVTVYRVENEWAEIDFQGTRGWVAEPYIQVSENHVDMKKDTAGATARVTATGLNVRNEASLKSKVIGSVNKDEIYAVLQTKGNMTQIQLTGSKRAGS</sequence>
<evidence type="ECO:0000313" key="3">
    <source>
        <dbReference type="Proteomes" id="UP000680045"/>
    </source>
</evidence>
<evidence type="ECO:0000313" key="2">
    <source>
        <dbReference type="EMBL" id="MBR8645774.1"/>
    </source>
</evidence>
<protein>
    <submittedName>
        <fullName evidence="2">SH3 domain-containing protein</fullName>
    </submittedName>
</protein>
<dbReference type="InterPro" id="IPR052354">
    <property type="entry name" value="Cell_Wall_Dynamics_Protein"/>
</dbReference>
<feature type="domain" description="SH3b" evidence="1">
    <location>
        <begin position="67"/>
        <end position="121"/>
    </location>
</feature>
<feature type="domain" description="SH3b" evidence="1">
    <location>
        <begin position="1"/>
        <end position="56"/>
    </location>
</feature>
<dbReference type="Proteomes" id="UP000680045">
    <property type="component" value="Unassembled WGS sequence"/>
</dbReference>
<dbReference type="AlphaFoldDB" id="A0A941FKJ1"/>
<name>A0A941FKJ1_9BACI</name>
<dbReference type="PANTHER" id="PTHR34408:SF1">
    <property type="entry name" value="GLYCOSYL HYDROLASE FAMILY 19 DOMAIN-CONTAINING PROTEIN HI_1415"/>
    <property type="match status" value="1"/>
</dbReference>